<keyword evidence="2" id="KW-0472">Membrane</keyword>
<dbReference type="PANTHER" id="PTHR11206">
    <property type="entry name" value="MULTIDRUG RESISTANCE PROTEIN"/>
    <property type="match status" value="1"/>
</dbReference>
<feature type="transmembrane region" description="Helical" evidence="2">
    <location>
        <begin position="5"/>
        <end position="22"/>
    </location>
</feature>
<reference evidence="3 4" key="1">
    <citation type="submission" date="2021-05" db="EMBL/GenBank/DDBJ databases">
        <title>Genome Assembly of Synthetic Allotetraploid Brassica napus Reveals Homoeologous Exchanges between Subgenomes.</title>
        <authorList>
            <person name="Davis J.T."/>
        </authorList>
    </citation>
    <scope>NUCLEOTIDE SEQUENCE [LARGE SCALE GENOMIC DNA]</scope>
    <source>
        <strain evidence="4">cv. Da-Ae</strain>
        <tissue evidence="3">Seedling</tissue>
    </source>
</reference>
<name>A0ABQ7XTX7_BRANA</name>
<keyword evidence="4" id="KW-1185">Reference proteome</keyword>
<comment type="caution">
    <text evidence="3">The sequence shown here is derived from an EMBL/GenBank/DDBJ whole genome shotgun (WGS) entry which is preliminary data.</text>
</comment>
<protein>
    <submittedName>
        <fullName evidence="3">Uncharacterized protein</fullName>
    </submittedName>
</protein>
<evidence type="ECO:0000256" key="2">
    <source>
        <dbReference type="SAM" id="Phobius"/>
    </source>
</evidence>
<feature type="transmembrane region" description="Helical" evidence="2">
    <location>
        <begin position="83"/>
        <end position="104"/>
    </location>
</feature>
<gene>
    <name evidence="3" type="ORF">HID58_087666</name>
</gene>
<evidence type="ECO:0000256" key="1">
    <source>
        <dbReference type="SAM" id="MobiDB-lite"/>
    </source>
</evidence>
<keyword evidence="2" id="KW-0812">Transmembrane</keyword>
<evidence type="ECO:0000313" key="4">
    <source>
        <dbReference type="Proteomes" id="UP000824890"/>
    </source>
</evidence>
<keyword evidence="2" id="KW-1133">Transmembrane helix</keyword>
<accession>A0ABQ7XTX7</accession>
<feature type="transmembrane region" description="Helical" evidence="2">
    <location>
        <begin position="135"/>
        <end position="160"/>
    </location>
</feature>
<dbReference type="Proteomes" id="UP000824890">
    <property type="component" value="Unassembled WGS sequence"/>
</dbReference>
<dbReference type="EMBL" id="JAGKQM010000019">
    <property type="protein sequence ID" value="KAH0859405.1"/>
    <property type="molecule type" value="Genomic_DNA"/>
</dbReference>
<sequence>MFRPIFLLVFTSLHVFVLWINIERILTMLKHDKKLASIAHTFLLYYDSVKDLHLSFCTAVVSVLHFLMMFLFVSYLGFEVKCIALSGDVSNFNLVAFLFIYITFLEEKLSSDEEEEVIEESYEDSVREWKKLSGLAIPSFGLVCLELWFYEMMILIYWCLKKPKLRSRDTGRKRAWFEPATWSEKRRHCQTRSRSQHSPRAHDSHVHGLESKYEKVTLKHNHKFLIKIIEPWRLGDGYKEFFLDAPDSVKGPNNQGHWLVKSIQCVLDILKNADSNAEIWVCNSEKSQKAKDSS</sequence>
<organism evidence="3 4">
    <name type="scientific">Brassica napus</name>
    <name type="common">Rape</name>
    <dbReference type="NCBI Taxonomy" id="3708"/>
    <lineage>
        <taxon>Eukaryota</taxon>
        <taxon>Viridiplantae</taxon>
        <taxon>Streptophyta</taxon>
        <taxon>Embryophyta</taxon>
        <taxon>Tracheophyta</taxon>
        <taxon>Spermatophyta</taxon>
        <taxon>Magnoliopsida</taxon>
        <taxon>eudicotyledons</taxon>
        <taxon>Gunneridae</taxon>
        <taxon>Pentapetalae</taxon>
        <taxon>rosids</taxon>
        <taxon>malvids</taxon>
        <taxon>Brassicales</taxon>
        <taxon>Brassicaceae</taxon>
        <taxon>Brassiceae</taxon>
        <taxon>Brassica</taxon>
    </lineage>
</organism>
<proteinExistence type="predicted"/>
<feature type="compositionally biased region" description="Basic residues" evidence="1">
    <location>
        <begin position="187"/>
        <end position="199"/>
    </location>
</feature>
<evidence type="ECO:0000313" key="3">
    <source>
        <dbReference type="EMBL" id="KAH0859405.1"/>
    </source>
</evidence>
<feature type="transmembrane region" description="Helical" evidence="2">
    <location>
        <begin position="52"/>
        <end position="76"/>
    </location>
</feature>
<feature type="region of interest" description="Disordered" evidence="1">
    <location>
        <begin position="187"/>
        <end position="207"/>
    </location>
</feature>